<reference evidence="1 2" key="2">
    <citation type="journal article" date="2022" name="Mol. Ecol. Resour.">
        <title>The genomes of chicory, endive, great burdock and yacon provide insights into Asteraceae paleo-polyploidization history and plant inulin production.</title>
        <authorList>
            <person name="Fan W."/>
            <person name="Wang S."/>
            <person name="Wang H."/>
            <person name="Wang A."/>
            <person name="Jiang F."/>
            <person name="Liu H."/>
            <person name="Zhao H."/>
            <person name="Xu D."/>
            <person name="Zhang Y."/>
        </authorList>
    </citation>
    <scope>NUCLEOTIDE SEQUENCE [LARGE SCALE GENOMIC DNA]</scope>
    <source>
        <strain evidence="2">cv. Niubang</strain>
    </source>
</reference>
<gene>
    <name evidence="1" type="ORF">L6452_31447</name>
</gene>
<evidence type="ECO:0000313" key="1">
    <source>
        <dbReference type="EMBL" id="KAI3691647.1"/>
    </source>
</evidence>
<sequence length="99" mass="11577">MLPKPLLLPQITLSQNSKQNHLTKHREKCHSIEQNDLSRTIFENLQKNFCGPTLLNDEQTTYMIQHTEKTLEKPQQQTHKNLAQIPIKQSKSEQKSVFI</sequence>
<dbReference type="EMBL" id="CM042057">
    <property type="protein sequence ID" value="KAI3691647.1"/>
    <property type="molecule type" value="Genomic_DNA"/>
</dbReference>
<name>A0ACB8Z270_ARCLA</name>
<evidence type="ECO:0000313" key="2">
    <source>
        <dbReference type="Proteomes" id="UP001055879"/>
    </source>
</evidence>
<keyword evidence="2" id="KW-1185">Reference proteome</keyword>
<protein>
    <submittedName>
        <fullName evidence="1">Uncharacterized protein</fullName>
    </submittedName>
</protein>
<accession>A0ACB8Z270</accession>
<reference evidence="2" key="1">
    <citation type="journal article" date="2022" name="Mol. Ecol. Resour.">
        <title>The genomes of chicory, endive, great burdock and yacon provide insights into Asteraceae palaeo-polyploidization history and plant inulin production.</title>
        <authorList>
            <person name="Fan W."/>
            <person name="Wang S."/>
            <person name="Wang H."/>
            <person name="Wang A."/>
            <person name="Jiang F."/>
            <person name="Liu H."/>
            <person name="Zhao H."/>
            <person name="Xu D."/>
            <person name="Zhang Y."/>
        </authorList>
    </citation>
    <scope>NUCLEOTIDE SEQUENCE [LARGE SCALE GENOMIC DNA]</scope>
    <source>
        <strain evidence="2">cv. Niubang</strain>
    </source>
</reference>
<comment type="caution">
    <text evidence="1">The sequence shown here is derived from an EMBL/GenBank/DDBJ whole genome shotgun (WGS) entry which is preliminary data.</text>
</comment>
<dbReference type="Proteomes" id="UP001055879">
    <property type="component" value="Linkage Group LG11"/>
</dbReference>
<organism evidence="1 2">
    <name type="scientific">Arctium lappa</name>
    <name type="common">Greater burdock</name>
    <name type="synonym">Lappa major</name>
    <dbReference type="NCBI Taxonomy" id="4217"/>
    <lineage>
        <taxon>Eukaryota</taxon>
        <taxon>Viridiplantae</taxon>
        <taxon>Streptophyta</taxon>
        <taxon>Embryophyta</taxon>
        <taxon>Tracheophyta</taxon>
        <taxon>Spermatophyta</taxon>
        <taxon>Magnoliopsida</taxon>
        <taxon>eudicotyledons</taxon>
        <taxon>Gunneridae</taxon>
        <taxon>Pentapetalae</taxon>
        <taxon>asterids</taxon>
        <taxon>campanulids</taxon>
        <taxon>Asterales</taxon>
        <taxon>Asteraceae</taxon>
        <taxon>Carduoideae</taxon>
        <taxon>Cardueae</taxon>
        <taxon>Arctiinae</taxon>
        <taxon>Arctium</taxon>
    </lineage>
</organism>
<proteinExistence type="predicted"/>